<evidence type="ECO:0000313" key="13">
    <source>
        <dbReference type="EMBL" id="RSY86921.1"/>
    </source>
</evidence>
<keyword evidence="4 8" id="KW-0812">Transmembrane</keyword>
<protein>
    <submittedName>
        <fullName evidence="13">TonB-dependent receptor</fullName>
    </submittedName>
</protein>
<evidence type="ECO:0000259" key="11">
    <source>
        <dbReference type="Pfam" id="PF00593"/>
    </source>
</evidence>
<keyword evidence="13" id="KW-0675">Receptor</keyword>
<organism evidence="13 14">
    <name type="scientific">Sphingomonas koreensis</name>
    <dbReference type="NCBI Taxonomy" id="93064"/>
    <lineage>
        <taxon>Bacteria</taxon>
        <taxon>Pseudomonadati</taxon>
        <taxon>Pseudomonadota</taxon>
        <taxon>Alphaproteobacteria</taxon>
        <taxon>Sphingomonadales</taxon>
        <taxon>Sphingomonadaceae</taxon>
        <taxon>Sphingomonas</taxon>
    </lineage>
</organism>
<accession>A0A430G4P8</accession>
<evidence type="ECO:0000256" key="4">
    <source>
        <dbReference type="ARBA" id="ARBA00022692"/>
    </source>
</evidence>
<dbReference type="Proteomes" id="UP000287746">
    <property type="component" value="Unassembled WGS sequence"/>
</dbReference>
<dbReference type="InterPro" id="IPR010104">
    <property type="entry name" value="TonB_rcpt_bac"/>
</dbReference>
<dbReference type="InterPro" id="IPR037066">
    <property type="entry name" value="Plug_dom_sf"/>
</dbReference>
<dbReference type="Gene3D" id="2.40.170.20">
    <property type="entry name" value="TonB-dependent receptor, beta-barrel domain"/>
    <property type="match status" value="1"/>
</dbReference>
<evidence type="ECO:0000256" key="5">
    <source>
        <dbReference type="ARBA" id="ARBA00023077"/>
    </source>
</evidence>
<dbReference type="CDD" id="cd01347">
    <property type="entry name" value="ligand_gated_channel"/>
    <property type="match status" value="1"/>
</dbReference>
<keyword evidence="2 8" id="KW-0813">Transport</keyword>
<dbReference type="InterPro" id="IPR039426">
    <property type="entry name" value="TonB-dep_rcpt-like"/>
</dbReference>
<gene>
    <name evidence="13" type="ORF">DAH66_08590</name>
</gene>
<dbReference type="Pfam" id="PF07715">
    <property type="entry name" value="Plug"/>
    <property type="match status" value="1"/>
</dbReference>
<dbReference type="InterPro" id="IPR012910">
    <property type="entry name" value="Plug_dom"/>
</dbReference>
<dbReference type="NCBIfam" id="TIGR01782">
    <property type="entry name" value="TonB-Xanth-Caul"/>
    <property type="match status" value="1"/>
</dbReference>
<comment type="subcellular location">
    <subcellularLocation>
        <location evidence="1 8">Cell outer membrane</location>
        <topology evidence="1 8">Multi-pass membrane protein</topology>
    </subcellularLocation>
</comment>
<evidence type="ECO:0000256" key="10">
    <source>
        <dbReference type="SAM" id="SignalP"/>
    </source>
</evidence>
<feature type="chain" id="PRO_5019420118" evidence="10">
    <location>
        <begin position="24"/>
        <end position="862"/>
    </location>
</feature>
<dbReference type="Pfam" id="PF00593">
    <property type="entry name" value="TonB_dep_Rec_b-barrel"/>
    <property type="match status" value="1"/>
</dbReference>
<evidence type="ECO:0000256" key="8">
    <source>
        <dbReference type="PROSITE-ProRule" id="PRU01360"/>
    </source>
</evidence>
<comment type="caution">
    <text evidence="13">The sequence shown here is derived from an EMBL/GenBank/DDBJ whole genome shotgun (WGS) entry which is preliminary data.</text>
</comment>
<comment type="similarity">
    <text evidence="8 9">Belongs to the TonB-dependent receptor family.</text>
</comment>
<sequence length="862" mass="94009">MKRAILKSAVSASVLMLATSVNAETLAGTASTPAAEEAPAEEIVVTGTIVSGEMKSIAAQREADNIVSVLSADGIGRLPDRNAAEAVQRLPGVAIERDQGEGRFVAVRGLPSQWNSTLINGSRLPTAEEETTSRATAFDFFPSELIDQVIVAKAITPDMEGDAIGGSVNFITKTAPDKRTLQLTAGGNYSEKAAKGGYLASALYGDRLGKFGFVLSGTYFKRQWATDNYEPRRGGDGIGITRLELRDYTGVRETIGINGAMEYAFDDGGKLYARGIYGTLIDDETHYKHRLNFASNRVEVQHIFNTLITELAGGEVGGVHMLGDGAKFDWKVARYENLFRYGDTPDGRDNSYFVVRFDQRGVGYQGLENRGAGTLAYNTIDGGSDPAKAISNHLPSAFRMDPALTRLANVELYKIRVKETDRIVLEGNLTVPAGDGLTFKTGAKYRDKLRDATFEDLFFTWNPAMGPVPTLANFTLMNQPGRGGFLDELAIGSQYSGQFSQVVSEKGLVDWYQANRGNLLFDAAGSATAANGGALGRTFRLTEKHLAGYAMATWEPSESVTLLGGVRLEHTKTTVDGQVLVNGALERERRSNDYLAVLPSLHLTYRLDRDTNIRAAVTRSFARPDFGDLAPGGAFSEADLEFAGGNPGLKPSYAWNADLLFEHYWGNAGVISAGVFFKRISDPIYDSRRIGTYRGIDGVAFLTPDNGKAGDLYGFEFNVQRRLTFLPGPLSNLGVNANYTLIRSNFTLPDGREVRVPRQANNLANVAVYYDDGAFSTRLAMNYKDAFIEEYGSSATSDSYYGAYTSLDLTVNWKVRPSLTLFGEASNLTNQKLHYYLGSKERPLQVEYYGPRFLLGVKAAIF</sequence>
<dbReference type="PANTHER" id="PTHR40980:SF4">
    <property type="entry name" value="TONB-DEPENDENT RECEPTOR-LIKE BETA-BARREL DOMAIN-CONTAINING PROTEIN"/>
    <property type="match status" value="1"/>
</dbReference>
<dbReference type="PROSITE" id="PS52016">
    <property type="entry name" value="TONB_DEPENDENT_REC_3"/>
    <property type="match status" value="1"/>
</dbReference>
<dbReference type="InterPro" id="IPR036942">
    <property type="entry name" value="Beta-barrel_TonB_sf"/>
</dbReference>
<dbReference type="PANTHER" id="PTHR40980">
    <property type="entry name" value="PLUG DOMAIN-CONTAINING PROTEIN"/>
    <property type="match status" value="1"/>
</dbReference>
<keyword evidence="10" id="KW-0732">Signal</keyword>
<keyword evidence="6 8" id="KW-0472">Membrane</keyword>
<evidence type="ECO:0000313" key="14">
    <source>
        <dbReference type="Proteomes" id="UP000287746"/>
    </source>
</evidence>
<dbReference type="EMBL" id="QQYZ01000006">
    <property type="protein sequence ID" value="RSY86921.1"/>
    <property type="molecule type" value="Genomic_DNA"/>
</dbReference>
<dbReference type="Gene3D" id="2.170.130.10">
    <property type="entry name" value="TonB-dependent receptor, plug domain"/>
    <property type="match status" value="1"/>
</dbReference>
<evidence type="ECO:0000256" key="7">
    <source>
        <dbReference type="ARBA" id="ARBA00023237"/>
    </source>
</evidence>
<feature type="domain" description="TonB-dependent receptor-like beta-barrel" evidence="11">
    <location>
        <begin position="364"/>
        <end position="828"/>
    </location>
</feature>
<keyword evidence="3 8" id="KW-1134">Transmembrane beta strand</keyword>
<feature type="signal peptide" evidence="10">
    <location>
        <begin position="1"/>
        <end position="23"/>
    </location>
</feature>
<dbReference type="AlphaFoldDB" id="A0A430G4P8"/>
<proteinExistence type="inferred from homology"/>
<evidence type="ECO:0000256" key="9">
    <source>
        <dbReference type="RuleBase" id="RU003357"/>
    </source>
</evidence>
<dbReference type="GO" id="GO:0009279">
    <property type="term" value="C:cell outer membrane"/>
    <property type="evidence" value="ECO:0007669"/>
    <property type="project" value="UniProtKB-SubCell"/>
</dbReference>
<dbReference type="RefSeq" id="WP_126004203.1">
    <property type="nucleotide sequence ID" value="NZ_QQYZ01000006.1"/>
</dbReference>
<evidence type="ECO:0000256" key="1">
    <source>
        <dbReference type="ARBA" id="ARBA00004571"/>
    </source>
</evidence>
<keyword evidence="5 9" id="KW-0798">TonB box</keyword>
<feature type="domain" description="TonB-dependent receptor plug" evidence="12">
    <location>
        <begin position="60"/>
        <end position="166"/>
    </location>
</feature>
<dbReference type="SUPFAM" id="SSF56935">
    <property type="entry name" value="Porins"/>
    <property type="match status" value="1"/>
</dbReference>
<evidence type="ECO:0000259" key="12">
    <source>
        <dbReference type="Pfam" id="PF07715"/>
    </source>
</evidence>
<evidence type="ECO:0000256" key="2">
    <source>
        <dbReference type="ARBA" id="ARBA00022448"/>
    </source>
</evidence>
<name>A0A430G4P8_9SPHN</name>
<keyword evidence="7 8" id="KW-0998">Cell outer membrane</keyword>
<evidence type="ECO:0000256" key="6">
    <source>
        <dbReference type="ARBA" id="ARBA00023136"/>
    </source>
</evidence>
<reference evidence="13 14" key="1">
    <citation type="submission" date="2018-07" db="EMBL/GenBank/DDBJ databases">
        <title>Genomic and Epidemiologic Investigation of an Indolent Hospital Outbreak.</title>
        <authorList>
            <person name="Johnson R.C."/>
            <person name="Deming C."/>
            <person name="Conlan S."/>
            <person name="Zellmer C.J."/>
            <person name="Michelin A.V."/>
            <person name="Lee-Lin S."/>
            <person name="Thomas P.J."/>
            <person name="Park M."/>
            <person name="Weingarten R.A."/>
            <person name="Less J."/>
            <person name="Dekker J.P."/>
            <person name="Frank K.M."/>
            <person name="Musser K.A."/>
            <person name="Mcquiston J.R."/>
            <person name="Henderson D.K."/>
            <person name="Lau A.F."/>
            <person name="Palmore T.N."/>
            <person name="Segre J.A."/>
        </authorList>
    </citation>
    <scope>NUCLEOTIDE SEQUENCE [LARGE SCALE GENOMIC DNA]</scope>
    <source>
        <strain evidence="13 14">SK-CDC1_0717</strain>
    </source>
</reference>
<evidence type="ECO:0000256" key="3">
    <source>
        <dbReference type="ARBA" id="ARBA00022452"/>
    </source>
</evidence>
<dbReference type="InterPro" id="IPR000531">
    <property type="entry name" value="Beta-barrel_TonB"/>
</dbReference>